<gene>
    <name evidence="1" type="ORF">AVDCRST_MAG46-3026</name>
</gene>
<organism evidence="1">
    <name type="scientific">uncultured Nocardioidaceae bacterium</name>
    <dbReference type="NCBI Taxonomy" id="253824"/>
    <lineage>
        <taxon>Bacteria</taxon>
        <taxon>Bacillati</taxon>
        <taxon>Actinomycetota</taxon>
        <taxon>Actinomycetes</taxon>
        <taxon>Propionibacteriales</taxon>
        <taxon>Nocardioidaceae</taxon>
        <taxon>environmental samples</taxon>
    </lineage>
</organism>
<reference evidence="1" key="1">
    <citation type="submission" date="2020-02" db="EMBL/GenBank/DDBJ databases">
        <authorList>
            <person name="Meier V. D."/>
        </authorList>
    </citation>
    <scope>NUCLEOTIDE SEQUENCE</scope>
    <source>
        <strain evidence="1">AVDCRST_MAG46</strain>
    </source>
</reference>
<sequence length="151" mass="14857">MSTGTLGRCVALGMAAGMRSSWGLAGPVLTGSAGSLPRLAAAVAVAGETAADKHPAVPDRLSAVGLAPRLLSGAAGAWVLARRGSAAPPLPLLVAAAGVVAGSLAGVQWRAWAADRIPDWQGALIEDAVAATLALGAGRGTRPAARAWPLE</sequence>
<protein>
    <recommendedName>
        <fullName evidence="2">DUF4126 domain-containing protein</fullName>
    </recommendedName>
</protein>
<dbReference type="EMBL" id="CADCUD010000211">
    <property type="protein sequence ID" value="CAA9357414.1"/>
    <property type="molecule type" value="Genomic_DNA"/>
</dbReference>
<evidence type="ECO:0000313" key="1">
    <source>
        <dbReference type="EMBL" id="CAA9357414.1"/>
    </source>
</evidence>
<evidence type="ECO:0008006" key="2">
    <source>
        <dbReference type="Google" id="ProtNLM"/>
    </source>
</evidence>
<proteinExistence type="predicted"/>
<dbReference type="AlphaFoldDB" id="A0A6J4MH95"/>
<name>A0A6J4MH95_9ACTN</name>
<accession>A0A6J4MH95</accession>